<evidence type="ECO:0000256" key="1">
    <source>
        <dbReference type="ARBA" id="ARBA00004496"/>
    </source>
</evidence>
<keyword evidence="4 6" id="KW-0648">Protein biosynthesis</keyword>
<dbReference type="InterPro" id="IPR023584">
    <property type="entry name" value="Ribosome_recyc_fac_dom"/>
</dbReference>
<comment type="function">
    <text evidence="5 6">Responsible for the release of ribosomes from messenger RNA at the termination of protein biosynthesis. May increase the efficiency of translation by recycling ribosomes from one round of translation to another.</text>
</comment>
<dbReference type="InterPro" id="IPR002661">
    <property type="entry name" value="Ribosome_recyc_fac"/>
</dbReference>
<dbReference type="Proteomes" id="UP000683507">
    <property type="component" value="Chromosome"/>
</dbReference>
<dbReference type="FunFam" id="3.30.1360.40:FF:000001">
    <property type="entry name" value="Ribosome-recycling factor"/>
    <property type="match status" value="1"/>
</dbReference>
<keyword evidence="9" id="KW-1185">Reference proteome</keyword>
<sequence length="187" mass="20626">MSEEVSMALSEAEDGMKSSIDHLTTELTKIRAGRATPSMLDTVRVDYYGSPTPLSQVGNVNTLDGRTLTVQPWEKSLLDEIAKGIMNANLGLNPQNNGEMIIISVPPLTEERRKDLVKHAKAEGENAKVSIRSKRKDANDFIKGLKNEGLSEDQVKDAEDSVQKLTDKYIARVDELVDAKEADIMKV</sequence>
<evidence type="ECO:0000313" key="8">
    <source>
        <dbReference type="EMBL" id="CAG5086588.1"/>
    </source>
</evidence>
<dbReference type="InterPro" id="IPR036191">
    <property type="entry name" value="RRF_sf"/>
</dbReference>
<dbReference type="CDD" id="cd00520">
    <property type="entry name" value="RRF"/>
    <property type="match status" value="1"/>
</dbReference>
<dbReference type="Pfam" id="PF01765">
    <property type="entry name" value="RRF"/>
    <property type="match status" value="1"/>
</dbReference>
<comment type="similarity">
    <text evidence="2 6">Belongs to the RRF family.</text>
</comment>
<dbReference type="GO" id="GO:0002184">
    <property type="term" value="P:cytoplasmic translational termination"/>
    <property type="evidence" value="ECO:0007669"/>
    <property type="project" value="TreeGrafter"/>
</dbReference>
<dbReference type="EMBL" id="OU015584">
    <property type="protein sequence ID" value="CAG5086588.1"/>
    <property type="molecule type" value="Genomic_DNA"/>
</dbReference>
<dbReference type="SUPFAM" id="SSF55194">
    <property type="entry name" value="Ribosome recycling factor, RRF"/>
    <property type="match status" value="1"/>
</dbReference>
<dbReference type="GO" id="GO:0005829">
    <property type="term" value="C:cytosol"/>
    <property type="evidence" value="ECO:0007669"/>
    <property type="project" value="GOC"/>
</dbReference>
<dbReference type="HAMAP" id="MF_00040">
    <property type="entry name" value="RRF"/>
    <property type="match status" value="1"/>
</dbReference>
<dbReference type="Gene3D" id="1.10.132.20">
    <property type="entry name" value="Ribosome-recycling factor"/>
    <property type="match status" value="1"/>
</dbReference>
<evidence type="ECO:0000313" key="9">
    <source>
        <dbReference type="Proteomes" id="UP000683507"/>
    </source>
</evidence>
<evidence type="ECO:0000256" key="6">
    <source>
        <dbReference type="HAMAP-Rule" id="MF_00040"/>
    </source>
</evidence>
<protein>
    <recommendedName>
        <fullName evidence="6">Ribosome-recycling factor</fullName>
        <shortName evidence="6">RRF</shortName>
    </recommendedName>
    <alternativeName>
        <fullName evidence="6">Ribosome-releasing factor</fullName>
    </alternativeName>
</protein>
<feature type="domain" description="Ribosome recycling factor" evidence="7">
    <location>
        <begin position="24"/>
        <end position="185"/>
    </location>
</feature>
<evidence type="ECO:0000256" key="5">
    <source>
        <dbReference type="ARBA" id="ARBA00025050"/>
    </source>
</evidence>
<evidence type="ECO:0000256" key="2">
    <source>
        <dbReference type="ARBA" id="ARBA00005912"/>
    </source>
</evidence>
<dbReference type="AlphaFoldDB" id="A0A916NJB9"/>
<dbReference type="PANTHER" id="PTHR20982">
    <property type="entry name" value="RIBOSOME RECYCLING FACTOR"/>
    <property type="match status" value="1"/>
</dbReference>
<dbReference type="RefSeq" id="WP_258543378.1">
    <property type="nucleotide sequence ID" value="NZ_OU015584.1"/>
</dbReference>
<dbReference type="Gene3D" id="3.30.1360.40">
    <property type="match status" value="1"/>
</dbReference>
<evidence type="ECO:0000256" key="3">
    <source>
        <dbReference type="ARBA" id="ARBA00022490"/>
    </source>
</evidence>
<reference evidence="8" key="1">
    <citation type="submission" date="2021-04" db="EMBL/GenBank/DDBJ databases">
        <authorList>
            <person name="Rodrigo-Torres L."/>
            <person name="Arahal R. D."/>
            <person name="Lucena T."/>
        </authorList>
    </citation>
    <scope>NUCLEOTIDE SEQUENCE</scope>
    <source>
        <strain evidence="8">AS29M-1</strain>
    </source>
</reference>
<dbReference type="KEGG" id="ptan:CRYO30217_03190"/>
<accession>A0A916NJB9</accession>
<evidence type="ECO:0000256" key="4">
    <source>
        <dbReference type="ARBA" id="ARBA00022917"/>
    </source>
</evidence>
<dbReference type="GO" id="GO:0043023">
    <property type="term" value="F:ribosomal large subunit binding"/>
    <property type="evidence" value="ECO:0007669"/>
    <property type="project" value="TreeGrafter"/>
</dbReference>
<evidence type="ECO:0000259" key="7">
    <source>
        <dbReference type="Pfam" id="PF01765"/>
    </source>
</evidence>
<comment type="subcellular location">
    <subcellularLocation>
        <location evidence="1 6">Cytoplasm</location>
    </subcellularLocation>
</comment>
<organism evidence="8 9">
    <name type="scientific">Parvicella tangerina</name>
    <dbReference type="NCBI Taxonomy" id="2829795"/>
    <lineage>
        <taxon>Bacteria</taxon>
        <taxon>Pseudomonadati</taxon>
        <taxon>Bacteroidota</taxon>
        <taxon>Flavobacteriia</taxon>
        <taxon>Flavobacteriales</taxon>
        <taxon>Parvicellaceae</taxon>
        <taxon>Parvicella</taxon>
    </lineage>
</organism>
<dbReference type="PANTHER" id="PTHR20982:SF3">
    <property type="entry name" value="MITOCHONDRIAL RIBOSOME RECYCLING FACTOR PSEUDO 1"/>
    <property type="match status" value="1"/>
</dbReference>
<gene>
    <name evidence="6 8" type="primary">frr</name>
    <name evidence="8" type="ORF">CRYO30217_03190</name>
</gene>
<keyword evidence="3 6" id="KW-0963">Cytoplasm</keyword>
<proteinExistence type="inferred from homology"/>
<dbReference type="NCBIfam" id="TIGR00496">
    <property type="entry name" value="frr"/>
    <property type="match status" value="1"/>
</dbReference>
<name>A0A916NJB9_9FLAO</name>
<dbReference type="FunFam" id="1.10.132.20:FF:000001">
    <property type="entry name" value="Ribosome-recycling factor"/>
    <property type="match status" value="1"/>
</dbReference>